<feature type="region of interest" description="Disordered" evidence="4">
    <location>
        <begin position="454"/>
        <end position="478"/>
    </location>
</feature>
<evidence type="ECO:0000256" key="4">
    <source>
        <dbReference type="SAM" id="MobiDB-lite"/>
    </source>
</evidence>
<evidence type="ECO:0000256" key="1">
    <source>
        <dbReference type="ARBA" id="ARBA00004340"/>
    </source>
</evidence>
<accession>A0A9W8K3N8</accession>
<comment type="subcellular location">
    <subcellularLocation>
        <location evidence="1">Host cell</location>
    </subcellularLocation>
    <subcellularLocation>
        <location evidence="2">Secreted</location>
    </subcellularLocation>
</comment>
<evidence type="ECO:0000313" key="7">
    <source>
        <dbReference type="Proteomes" id="UP001148786"/>
    </source>
</evidence>
<dbReference type="PROSITE" id="PS50011">
    <property type="entry name" value="PROTEIN_KINASE_DOM"/>
    <property type="match status" value="1"/>
</dbReference>
<comment type="caution">
    <text evidence="6">The sequence shown here is derived from an EMBL/GenBank/DDBJ whole genome shotgun (WGS) entry which is preliminary data.</text>
</comment>
<keyword evidence="7" id="KW-1185">Reference proteome</keyword>
<sequence length="720" mass="81421">MEQLQLTCFYPAEEPHAMVIPIAKNALVVELWEEIHDKLKEWDPNFDVDECDLSLYKTDLPLEPDEDKSDRARRWILGHLNDQLDPLKQIGELFPSPLSPDILHIVIGDPELRHLSPLGLAYRRLIMTVSARGGVSAEDLKKNGIVEESNPHQRITEFQDMLQSTPRHEGMDLFKYAEKRLQSLIKKAPSDSPAQAGTTLDTNDGANPDPNDGIAPDRNPNTRECSPQEITHVDLMLVCDFSRMLGSGESGHELTANAAIFAPFACSLATHGGFQVGLGKTNWPFEIFIKTDNQLYSDLPRSDFQFSPATFPVFLAEVQSGAKTDDNNRMKLRAAALLRFANSRLKKHSKDKTFFLVTAYITWQGDLEQRIFYQDQQDKRVKYTQAKHFKFLNKASLLSFLCELYNLASWVAENASDEDIDNENYEIQQLNQEFGKVTVLKGWMNAMKTLRKAPDSGFEEEGRAPQRQRTGDPGDGGEFDEQLEAFGYQVEPRIFEDASGGIWELLGQQLPSTMRRVYTRSDFKKTNPLIAKRARQSSHELEILQYLRPSPYIITLVDSFVVGGATYLILPKLAPVIEDSLRKGKIKQPCRSLVAGVAHLHKHGVAHLDLKPDNLVYNASTGQLKIIDFAIAVRVENEEQEVEYRGGTEDWTAPEVVKGRRFSAIRADRWACGQILEIFVMHDIRSGKSFSDLAEQLMTMDPSQRPSLVDWYEAHLSLVS</sequence>
<organism evidence="6 7">
    <name type="scientific">Agrocybe chaxingu</name>
    <dbReference type="NCBI Taxonomy" id="84603"/>
    <lineage>
        <taxon>Eukaryota</taxon>
        <taxon>Fungi</taxon>
        <taxon>Dikarya</taxon>
        <taxon>Basidiomycota</taxon>
        <taxon>Agaricomycotina</taxon>
        <taxon>Agaricomycetes</taxon>
        <taxon>Agaricomycetidae</taxon>
        <taxon>Agaricales</taxon>
        <taxon>Agaricineae</taxon>
        <taxon>Strophariaceae</taxon>
        <taxon>Agrocybe</taxon>
    </lineage>
</organism>
<dbReference type="CDD" id="cd00180">
    <property type="entry name" value="PKc"/>
    <property type="match status" value="1"/>
</dbReference>
<name>A0A9W8K3N8_9AGAR</name>
<dbReference type="GO" id="GO:0005576">
    <property type="term" value="C:extracellular region"/>
    <property type="evidence" value="ECO:0007669"/>
    <property type="project" value="UniProtKB-SubCell"/>
</dbReference>
<dbReference type="InterPro" id="IPR000719">
    <property type="entry name" value="Prot_kinase_dom"/>
</dbReference>
<feature type="region of interest" description="Disordered" evidence="4">
    <location>
        <begin position="187"/>
        <end position="227"/>
    </location>
</feature>
<dbReference type="Gene3D" id="1.10.510.10">
    <property type="entry name" value="Transferase(Phosphotransferase) domain 1"/>
    <property type="match status" value="1"/>
</dbReference>
<evidence type="ECO:0000256" key="3">
    <source>
        <dbReference type="ARBA" id="ARBA00022525"/>
    </source>
</evidence>
<dbReference type="AlphaFoldDB" id="A0A9W8K3N8"/>
<dbReference type="PANTHER" id="PTHR24347">
    <property type="entry name" value="SERINE/THREONINE-PROTEIN KINASE"/>
    <property type="match status" value="1"/>
</dbReference>
<proteinExistence type="predicted"/>
<evidence type="ECO:0000313" key="6">
    <source>
        <dbReference type="EMBL" id="KAJ3511726.1"/>
    </source>
</evidence>
<feature type="compositionally biased region" description="Polar residues" evidence="4">
    <location>
        <begin position="192"/>
        <end position="205"/>
    </location>
</feature>
<dbReference type="InterPro" id="IPR011009">
    <property type="entry name" value="Kinase-like_dom_sf"/>
</dbReference>
<dbReference type="SMART" id="SM00220">
    <property type="entry name" value="S_TKc"/>
    <property type="match status" value="1"/>
</dbReference>
<feature type="domain" description="Protein kinase" evidence="5">
    <location>
        <begin position="488"/>
        <end position="720"/>
    </location>
</feature>
<evidence type="ECO:0000256" key="2">
    <source>
        <dbReference type="ARBA" id="ARBA00004613"/>
    </source>
</evidence>
<protein>
    <recommendedName>
        <fullName evidence="5">Protein kinase domain-containing protein</fullName>
    </recommendedName>
</protein>
<dbReference type="GO" id="GO:0043657">
    <property type="term" value="C:host cell"/>
    <property type="evidence" value="ECO:0007669"/>
    <property type="project" value="UniProtKB-SubCell"/>
</dbReference>
<gene>
    <name evidence="6" type="ORF">NLJ89_g3928</name>
</gene>
<keyword evidence="3" id="KW-0964">Secreted</keyword>
<feature type="compositionally biased region" description="Basic and acidic residues" evidence="4">
    <location>
        <begin position="460"/>
        <end position="472"/>
    </location>
</feature>
<dbReference type="InterPro" id="IPR045379">
    <property type="entry name" value="Crinkler_N"/>
</dbReference>
<evidence type="ECO:0000259" key="5">
    <source>
        <dbReference type="PROSITE" id="PS50011"/>
    </source>
</evidence>
<dbReference type="SUPFAM" id="SSF56112">
    <property type="entry name" value="Protein kinase-like (PK-like)"/>
    <property type="match status" value="1"/>
</dbReference>
<dbReference type="PROSITE" id="PS00108">
    <property type="entry name" value="PROTEIN_KINASE_ST"/>
    <property type="match status" value="1"/>
</dbReference>
<dbReference type="EMBL" id="JANKHO010000308">
    <property type="protein sequence ID" value="KAJ3511726.1"/>
    <property type="molecule type" value="Genomic_DNA"/>
</dbReference>
<dbReference type="GO" id="GO:0004672">
    <property type="term" value="F:protein kinase activity"/>
    <property type="evidence" value="ECO:0007669"/>
    <property type="project" value="InterPro"/>
</dbReference>
<dbReference type="Proteomes" id="UP001148786">
    <property type="component" value="Unassembled WGS sequence"/>
</dbReference>
<dbReference type="OrthoDB" id="3029190at2759"/>
<dbReference type="Pfam" id="PF20147">
    <property type="entry name" value="Crinkler"/>
    <property type="match status" value="1"/>
</dbReference>
<dbReference type="Pfam" id="PF00069">
    <property type="entry name" value="Pkinase"/>
    <property type="match status" value="1"/>
</dbReference>
<dbReference type="InterPro" id="IPR008271">
    <property type="entry name" value="Ser/Thr_kinase_AS"/>
</dbReference>
<dbReference type="GO" id="GO:0005524">
    <property type="term" value="F:ATP binding"/>
    <property type="evidence" value="ECO:0007669"/>
    <property type="project" value="InterPro"/>
</dbReference>
<reference evidence="6" key="1">
    <citation type="submission" date="2022-07" db="EMBL/GenBank/DDBJ databases">
        <title>Genome Sequence of Agrocybe chaxingu.</title>
        <authorList>
            <person name="Buettner E."/>
        </authorList>
    </citation>
    <scope>NUCLEOTIDE SEQUENCE</scope>
    <source>
        <strain evidence="6">MP-N11</strain>
    </source>
</reference>